<proteinExistence type="inferred from homology"/>
<feature type="domain" description="L-asparaginase N-terminal" evidence="6">
    <location>
        <begin position="4"/>
        <end position="187"/>
    </location>
</feature>
<dbReference type="InterPro" id="IPR020827">
    <property type="entry name" value="Asparaginase/glutaminase_AS1"/>
</dbReference>
<dbReference type="EMBL" id="WTYT01000002">
    <property type="protein sequence ID" value="MXO64966.1"/>
    <property type="molecule type" value="Genomic_DNA"/>
</dbReference>
<evidence type="ECO:0000259" key="6">
    <source>
        <dbReference type="Pfam" id="PF00710"/>
    </source>
</evidence>
<evidence type="ECO:0000259" key="7">
    <source>
        <dbReference type="Pfam" id="PF17763"/>
    </source>
</evidence>
<dbReference type="AlphaFoldDB" id="A0A6I4T240"/>
<dbReference type="InterPro" id="IPR036152">
    <property type="entry name" value="Asp/glu_Ase-like_sf"/>
</dbReference>
<evidence type="ECO:0000313" key="8">
    <source>
        <dbReference type="EMBL" id="MXO64966.1"/>
    </source>
</evidence>
<feature type="domain" description="Asparaginase/glutaminase C-terminal" evidence="7">
    <location>
        <begin position="214"/>
        <end position="324"/>
    </location>
</feature>
<sequence length="328" mass="34445">MSQNIQILATGGTIAGRSSSATDKSYAAGSIGVDALLDEARNLGLPFSLEGEQVCSVGSQDIGRPHWQALHEALIRCESDAAVDGVVITHGTDTAEETAFLLDLTHQFTKPVVLTGAMRPPGVLGSEGARNLANALGLASDPYSAGRGVLVVMSDHAYAARDIRKCATQGVAAFDGFPRGPLAALSPAGAEWLCPPVMPPLAGRFPWPKELPLVDVIYGQANMDCRLINAAIESGAKGLVLAGVGQGNAPQSVLERLSELVSGKIPVVRASRVNEGFVERNVEVADDAYGFIAARTFSPQKARLLLQLQIAARMDDTAACQAMFDQIQ</sequence>
<dbReference type="InterPro" id="IPR037152">
    <property type="entry name" value="L-asparaginase_N_sf"/>
</dbReference>
<dbReference type="GO" id="GO:0004067">
    <property type="term" value="F:asparaginase activity"/>
    <property type="evidence" value="ECO:0007669"/>
    <property type="project" value="UniProtKB-UniRule"/>
</dbReference>
<comment type="caution">
    <text evidence="8">The sequence shown here is derived from an EMBL/GenBank/DDBJ whole genome shotgun (WGS) entry which is preliminary data.</text>
</comment>
<evidence type="ECO:0000256" key="1">
    <source>
        <dbReference type="ARBA" id="ARBA00010518"/>
    </source>
</evidence>
<feature type="binding site" evidence="4">
    <location>
        <begin position="92"/>
        <end position="93"/>
    </location>
    <ligand>
        <name>substrate</name>
    </ligand>
</feature>
<evidence type="ECO:0000256" key="3">
    <source>
        <dbReference type="PIRSR" id="PIRSR001220-1"/>
    </source>
</evidence>
<keyword evidence="2" id="KW-0378">Hydrolase</keyword>
<dbReference type="Gene3D" id="3.40.50.1170">
    <property type="entry name" value="L-asparaginase, N-terminal domain"/>
    <property type="match status" value="1"/>
</dbReference>
<evidence type="ECO:0000313" key="9">
    <source>
        <dbReference type="Proteomes" id="UP000438476"/>
    </source>
</evidence>
<dbReference type="GO" id="GO:0006528">
    <property type="term" value="P:asparagine metabolic process"/>
    <property type="evidence" value="ECO:0007669"/>
    <property type="project" value="InterPro"/>
</dbReference>
<protein>
    <submittedName>
        <fullName evidence="8">Asparaginase</fullName>
    </submittedName>
</protein>
<accession>A0A6I4T240</accession>
<feature type="binding site" evidence="4">
    <location>
        <position position="59"/>
    </location>
    <ligand>
        <name>substrate</name>
    </ligand>
</feature>
<comment type="similarity">
    <text evidence="1">Belongs to the asparaginase 1 family.</text>
</comment>
<dbReference type="InterPro" id="IPR027474">
    <property type="entry name" value="L-asparaginase_N"/>
</dbReference>
<dbReference type="OrthoDB" id="9788068at2"/>
<gene>
    <name evidence="8" type="ORF">GRI91_04295</name>
</gene>
<dbReference type="PRINTS" id="PR00139">
    <property type="entry name" value="ASNGLNASE"/>
</dbReference>
<dbReference type="InterPro" id="IPR027473">
    <property type="entry name" value="L-asparaginase_C"/>
</dbReference>
<reference evidence="8 9" key="1">
    <citation type="submission" date="2019-12" db="EMBL/GenBank/DDBJ databases">
        <title>Genomic-based taxomic classification of the family Erythrobacteraceae.</title>
        <authorList>
            <person name="Xu L."/>
        </authorList>
    </citation>
    <scope>NUCLEOTIDE SEQUENCE [LARGE SCALE GENOMIC DNA]</scope>
    <source>
        <strain evidence="8 9">LMG 29518</strain>
    </source>
</reference>
<feature type="active site" evidence="5">
    <location>
        <position position="13"/>
    </location>
</feature>
<evidence type="ECO:0000256" key="5">
    <source>
        <dbReference type="PROSITE-ProRule" id="PRU10099"/>
    </source>
</evidence>
<dbReference type="CDD" id="cd08964">
    <property type="entry name" value="L-asparaginase_II"/>
    <property type="match status" value="1"/>
</dbReference>
<dbReference type="InterPro" id="IPR004550">
    <property type="entry name" value="AsnASE_II"/>
</dbReference>
<dbReference type="PIRSF" id="PIRSF500176">
    <property type="entry name" value="L_ASNase"/>
    <property type="match status" value="1"/>
</dbReference>
<evidence type="ECO:0000256" key="2">
    <source>
        <dbReference type="ARBA" id="ARBA00022801"/>
    </source>
</evidence>
<dbReference type="PIRSF" id="PIRSF001220">
    <property type="entry name" value="L-ASNase_gatD"/>
    <property type="match status" value="1"/>
</dbReference>
<dbReference type="InterPro" id="IPR006034">
    <property type="entry name" value="Asparaginase/glutaminase-like"/>
</dbReference>
<name>A0A6I4T240_9SPHN</name>
<organism evidence="8 9">
    <name type="scientific">Altericroceibacterium endophyticum</name>
    <dbReference type="NCBI Taxonomy" id="1808508"/>
    <lineage>
        <taxon>Bacteria</taxon>
        <taxon>Pseudomonadati</taxon>
        <taxon>Pseudomonadota</taxon>
        <taxon>Alphaproteobacteria</taxon>
        <taxon>Sphingomonadales</taxon>
        <taxon>Erythrobacteraceae</taxon>
        <taxon>Altericroceibacterium</taxon>
    </lineage>
</organism>
<dbReference type="SMART" id="SM00870">
    <property type="entry name" value="Asparaginase"/>
    <property type="match status" value="1"/>
</dbReference>
<dbReference type="SUPFAM" id="SSF53774">
    <property type="entry name" value="Glutaminase/Asparaginase"/>
    <property type="match status" value="1"/>
</dbReference>
<dbReference type="PANTHER" id="PTHR11707">
    <property type="entry name" value="L-ASPARAGINASE"/>
    <property type="match status" value="1"/>
</dbReference>
<evidence type="ECO:0000256" key="4">
    <source>
        <dbReference type="PIRSR" id="PIRSR001220-2"/>
    </source>
</evidence>
<dbReference type="Pfam" id="PF17763">
    <property type="entry name" value="Asparaginase_C"/>
    <property type="match status" value="1"/>
</dbReference>
<dbReference type="Proteomes" id="UP000438476">
    <property type="component" value="Unassembled WGS sequence"/>
</dbReference>
<dbReference type="SFLD" id="SFLDS00057">
    <property type="entry name" value="Glutaminase/Asparaginase"/>
    <property type="match status" value="1"/>
</dbReference>
<feature type="active site" description="O-isoaspartyl threonine intermediate" evidence="3">
    <location>
        <position position="13"/>
    </location>
</feature>
<dbReference type="Pfam" id="PF00710">
    <property type="entry name" value="Asparaginase"/>
    <property type="match status" value="1"/>
</dbReference>
<dbReference type="PROSITE" id="PS00144">
    <property type="entry name" value="ASN_GLN_ASE_1"/>
    <property type="match status" value="1"/>
</dbReference>
<dbReference type="Gene3D" id="3.40.50.40">
    <property type="match status" value="1"/>
</dbReference>
<dbReference type="FunFam" id="3.40.50.1170:FF:000001">
    <property type="entry name" value="L-asparaginase 2"/>
    <property type="match status" value="1"/>
</dbReference>
<dbReference type="InterPro" id="IPR040919">
    <property type="entry name" value="Asparaginase_C"/>
</dbReference>
<dbReference type="PANTHER" id="PTHR11707:SF28">
    <property type="entry name" value="60 KDA LYSOPHOSPHOLIPASE"/>
    <property type="match status" value="1"/>
</dbReference>
<dbReference type="RefSeq" id="WP_160735421.1">
    <property type="nucleotide sequence ID" value="NZ_WTYT01000002.1"/>
</dbReference>
<dbReference type="PROSITE" id="PS51732">
    <property type="entry name" value="ASN_GLN_ASE_3"/>
    <property type="match status" value="1"/>
</dbReference>
<keyword evidence="9" id="KW-1185">Reference proteome</keyword>